<dbReference type="InterPro" id="IPR057264">
    <property type="entry name" value="Ribosomal_uL24_C"/>
</dbReference>
<feature type="domain" description="KOW" evidence="8">
    <location>
        <begin position="11"/>
        <end position="38"/>
    </location>
</feature>
<organism evidence="9">
    <name type="scientific">Bangiopsis subsimplex</name>
    <dbReference type="NCBI Taxonomy" id="139980"/>
    <lineage>
        <taxon>Eukaryota</taxon>
        <taxon>Rhodophyta</taxon>
        <taxon>Stylonematophyceae</taxon>
        <taxon>Stylonematales</taxon>
        <taxon>Stylonemataceae</taxon>
        <taxon>Bangiopsis</taxon>
    </lineage>
</organism>
<dbReference type="RefSeq" id="YP_009296922.1">
    <property type="nucleotide sequence ID" value="NC_031173.1"/>
</dbReference>
<dbReference type="AlphaFoldDB" id="A0A1C9CD11"/>
<reference evidence="9" key="1">
    <citation type="journal article" date="2016" name="BMC Biol.">
        <title>Parallel evolution of highly conserved plastid genome architecture in red seaweeds and seed plants.</title>
        <authorList>
            <person name="Lee J."/>
            <person name="Cho C.H."/>
            <person name="Park S.I."/>
            <person name="Choi J.W."/>
            <person name="Song H.S."/>
            <person name="West J.A."/>
            <person name="Bhattacharya D."/>
            <person name="Yoon H.S."/>
        </authorList>
    </citation>
    <scope>NUCLEOTIDE SEQUENCE</scope>
</reference>
<dbReference type="EMBL" id="KX284718">
    <property type="protein sequence ID" value="AOM66265.1"/>
    <property type="molecule type" value="Genomic_DNA"/>
</dbReference>
<geneLocation type="plastid" evidence="9"/>
<dbReference type="Gene3D" id="2.30.30.30">
    <property type="match status" value="1"/>
</dbReference>
<accession>A0A1C9CD11</accession>
<evidence type="ECO:0000256" key="7">
    <source>
        <dbReference type="RuleBase" id="RU003477"/>
    </source>
</evidence>
<keyword evidence="3 7" id="KW-0689">Ribosomal protein</keyword>
<dbReference type="InterPro" id="IPR005825">
    <property type="entry name" value="Ribosomal_uL24_CS"/>
</dbReference>
<name>A0A1C9CD11_9RHOD</name>
<dbReference type="GO" id="GO:0003735">
    <property type="term" value="F:structural constituent of ribosome"/>
    <property type="evidence" value="ECO:0007669"/>
    <property type="project" value="InterPro"/>
</dbReference>
<dbReference type="HAMAP" id="MF_01326_B">
    <property type="entry name" value="Ribosomal_uL24_B"/>
    <property type="match status" value="1"/>
</dbReference>
<gene>
    <name evidence="9" type="primary">rpl24</name>
    <name evidence="9" type="ORF">Bangp_183</name>
</gene>
<comment type="function">
    <text evidence="1">One of two assembly initiator proteins, it binds directly to the 5'-end of the 23S rRNA, where it nucleates assembly of the 50S subunit.</text>
</comment>
<dbReference type="InterPro" id="IPR041988">
    <property type="entry name" value="Ribosomal_uL24_KOW"/>
</dbReference>
<keyword evidence="4 7" id="KW-0687">Ribonucleoprotein</keyword>
<evidence type="ECO:0000313" key="9">
    <source>
        <dbReference type="EMBL" id="AOM66265.1"/>
    </source>
</evidence>
<dbReference type="SUPFAM" id="SSF50104">
    <property type="entry name" value="Translation proteins SH3-like domain"/>
    <property type="match status" value="1"/>
</dbReference>
<dbReference type="GeneID" id="29073336"/>
<evidence type="ECO:0000313" key="10">
    <source>
        <dbReference type="EMBL" id="ARO90373.1"/>
    </source>
</evidence>
<dbReference type="SMART" id="SM00739">
    <property type="entry name" value="KOW"/>
    <property type="match status" value="1"/>
</dbReference>
<dbReference type="PROSITE" id="PS01108">
    <property type="entry name" value="RIBOSOMAL_L24"/>
    <property type="match status" value="1"/>
</dbReference>
<evidence type="ECO:0000256" key="3">
    <source>
        <dbReference type="ARBA" id="ARBA00022980"/>
    </source>
</evidence>
<comment type="similarity">
    <text evidence="2 7">Belongs to the universal ribosomal protein uL24 family.</text>
</comment>
<dbReference type="GO" id="GO:0005840">
    <property type="term" value="C:ribosome"/>
    <property type="evidence" value="ECO:0007669"/>
    <property type="project" value="UniProtKB-KW"/>
</dbReference>
<evidence type="ECO:0000256" key="6">
    <source>
        <dbReference type="ARBA" id="ARBA00035361"/>
    </source>
</evidence>
<dbReference type="NCBIfam" id="TIGR01079">
    <property type="entry name" value="rplX_bact"/>
    <property type="match status" value="1"/>
</dbReference>
<sequence length="112" mass="12654">MQKVNLKQRIHVKVGDLVKVISGKDRGKTGKILQVLHKKSQVVVDGINIKTKHQKSTQEGEAGTILKKETPIHSSNVMLYSTKYDLASRIFYKKLDNGKKARCLVKNKEIIN</sequence>
<dbReference type="PANTHER" id="PTHR12903">
    <property type="entry name" value="MITOCHONDRIAL RIBOSOMAL PROTEIN L24"/>
    <property type="match status" value="1"/>
</dbReference>
<dbReference type="Pfam" id="PF00467">
    <property type="entry name" value="KOW"/>
    <property type="match status" value="1"/>
</dbReference>
<keyword evidence="10" id="KW-0150">Chloroplast</keyword>
<evidence type="ECO:0000256" key="2">
    <source>
        <dbReference type="ARBA" id="ARBA00010618"/>
    </source>
</evidence>
<proteinExistence type="inferred from homology"/>
<keyword evidence="9" id="KW-0934">Plastid</keyword>
<dbReference type="Pfam" id="PF17136">
    <property type="entry name" value="ribosomal_L24"/>
    <property type="match status" value="1"/>
</dbReference>
<dbReference type="GO" id="GO:0003723">
    <property type="term" value="F:RNA binding"/>
    <property type="evidence" value="ECO:0007669"/>
    <property type="project" value="InterPro"/>
</dbReference>
<dbReference type="InterPro" id="IPR005824">
    <property type="entry name" value="KOW"/>
</dbReference>
<dbReference type="EMBL" id="KY709207">
    <property type="protein sequence ID" value="ARO90373.1"/>
    <property type="molecule type" value="Genomic_DNA"/>
</dbReference>
<reference evidence="10" key="2">
    <citation type="submission" date="2017-03" db="EMBL/GenBank/DDBJ databases">
        <title>The new red algal subphylum Proteorhodophytina comprises the largest and most divergent plastid genomes known.</title>
        <authorList>
            <person name="Munoz-Gomez S.A."/>
            <person name="Mejia-Franco F.G."/>
            <person name="Durnin K."/>
            <person name="Morgan C."/>
            <person name="Grisdale C.J."/>
            <person name="Archibald J.M."/>
            <person name="Slamovits C.H."/>
        </authorList>
    </citation>
    <scope>NUCLEOTIDE SEQUENCE</scope>
    <source>
        <strain evidence="10">UTEX LB2854</strain>
    </source>
</reference>
<evidence type="ECO:0000256" key="1">
    <source>
        <dbReference type="ARBA" id="ARBA00004072"/>
    </source>
</evidence>
<evidence type="ECO:0000259" key="8">
    <source>
        <dbReference type="SMART" id="SM00739"/>
    </source>
</evidence>
<dbReference type="GO" id="GO:1990904">
    <property type="term" value="C:ribonucleoprotein complex"/>
    <property type="evidence" value="ECO:0007669"/>
    <property type="project" value="UniProtKB-KW"/>
</dbReference>
<evidence type="ECO:0000256" key="4">
    <source>
        <dbReference type="ARBA" id="ARBA00023274"/>
    </source>
</evidence>
<dbReference type="InterPro" id="IPR008991">
    <property type="entry name" value="Translation_prot_SH3-like_sf"/>
</dbReference>
<dbReference type="InterPro" id="IPR014722">
    <property type="entry name" value="Rib_uL2_dom2"/>
</dbReference>
<dbReference type="InterPro" id="IPR003256">
    <property type="entry name" value="Ribosomal_uL24"/>
</dbReference>
<dbReference type="GO" id="GO:0006412">
    <property type="term" value="P:translation"/>
    <property type="evidence" value="ECO:0007669"/>
    <property type="project" value="InterPro"/>
</dbReference>
<protein>
    <recommendedName>
        <fullName evidence="5">Large ribosomal subunit protein uL24c</fullName>
    </recommendedName>
    <alternativeName>
        <fullName evidence="6">50S ribosomal protein L24, chloroplastic</fullName>
    </alternativeName>
</protein>
<evidence type="ECO:0000256" key="5">
    <source>
        <dbReference type="ARBA" id="ARBA00035282"/>
    </source>
</evidence>
<dbReference type="CDD" id="cd06089">
    <property type="entry name" value="KOW_RPL26"/>
    <property type="match status" value="1"/>
</dbReference>